<name>A0A7K3LQP6_9ACTN</name>
<dbReference type="InterPro" id="IPR050834">
    <property type="entry name" value="Glycosyltransf_2"/>
</dbReference>
<proteinExistence type="predicted"/>
<dbReference type="SUPFAM" id="SSF53448">
    <property type="entry name" value="Nucleotide-diphospho-sugar transferases"/>
    <property type="match status" value="2"/>
</dbReference>
<organism evidence="2 3">
    <name type="scientific">Gordonia desulfuricans</name>
    <dbReference type="NCBI Taxonomy" id="89051"/>
    <lineage>
        <taxon>Bacteria</taxon>
        <taxon>Bacillati</taxon>
        <taxon>Actinomycetota</taxon>
        <taxon>Actinomycetes</taxon>
        <taxon>Mycobacteriales</taxon>
        <taxon>Gordoniaceae</taxon>
        <taxon>Gordonia</taxon>
    </lineage>
</organism>
<dbReference type="Gene3D" id="3.90.550.10">
    <property type="entry name" value="Spore Coat Polysaccharide Biosynthesis Protein SpsA, Chain A"/>
    <property type="match status" value="2"/>
</dbReference>
<keyword evidence="3" id="KW-1185">Reference proteome</keyword>
<dbReference type="EMBL" id="JAADZU010000040">
    <property type="protein sequence ID" value="NDK90520.1"/>
    <property type="molecule type" value="Genomic_DNA"/>
</dbReference>
<sequence length="679" mass="72501">MFGALPVPSAHPRAISVCVVICCYTADRRDLLTRAIDAALAQTEDGDRLVVVVDHNDALRTELDARLAGDDRATVVANTGTRGLSGARNTGVANASQDVVVFLDDDAVLRPGGLAAARAAFTDTAVLAIGGQVDPAWASGTAPRWFPDEFGWVVGCDYRGIAADGADIRNPIGAAMAVRRVELEKIGGFTDRLGRVDDLPVGCEETLMGIELHRTFPDGRILRTTGLAVDHTVSPSRETLRYFISRCRHEGKSKATLRQIAGSGDAFSAEATYLVRTIGSGVGRYLGQLVRGDVTALARLAMMLIGVLATVAGTAAGTVRQMLTPRRRTTASGTGSAPRRAVGAIRSDDLVSIVIPTVGRDLLVETVEAALAQDHPAIEVIVVDNRPTSGHTRALLADHTDPRLRIVDEPVPGISAARNAGNHAAHGRIVAFTDDDARPRRDWVSQIVSAFTDDPTGTVAVVTGRVIGVEDPTQLQEMFENAKVFDKGAADVIWALNPHPAHLADGVSGPHNAFFPYTAGQFGSGNNMAFAAGVLDGIGGFDLRLGTGTPTRGGEDLDVLRAVILDGDAIAYRPNAVVVHYHRDNMDDLRVQSYGYGTGMSAALTKLLFSRHVFAVLARLPKGVRLLLVPDQETASAFAREGWPAELRHRELRGYLAGPFLFVRGHLRYRAARRAEAQR</sequence>
<feature type="domain" description="Glycosyltransferase 2-like" evidence="1">
    <location>
        <begin position="352"/>
        <end position="488"/>
    </location>
</feature>
<feature type="domain" description="Glycosyltransferase 2-like" evidence="1">
    <location>
        <begin position="18"/>
        <end position="184"/>
    </location>
</feature>
<dbReference type="InterPro" id="IPR029044">
    <property type="entry name" value="Nucleotide-diphossugar_trans"/>
</dbReference>
<gene>
    <name evidence="2" type="ORF">GYA93_13160</name>
</gene>
<dbReference type="CDD" id="cd00761">
    <property type="entry name" value="Glyco_tranf_GTA_type"/>
    <property type="match status" value="2"/>
</dbReference>
<reference evidence="2 3" key="1">
    <citation type="submission" date="2020-01" db="EMBL/GenBank/DDBJ databases">
        <title>Investigation of new actinobacteria for the biodesulphurisation of diesel fuel.</title>
        <authorList>
            <person name="Athi Narayanan S.M."/>
        </authorList>
    </citation>
    <scope>NUCLEOTIDE SEQUENCE [LARGE SCALE GENOMIC DNA]</scope>
    <source>
        <strain evidence="2 3">213E</strain>
    </source>
</reference>
<dbReference type="PANTHER" id="PTHR43685">
    <property type="entry name" value="GLYCOSYLTRANSFERASE"/>
    <property type="match status" value="1"/>
</dbReference>
<dbReference type="GO" id="GO:0016740">
    <property type="term" value="F:transferase activity"/>
    <property type="evidence" value="ECO:0007669"/>
    <property type="project" value="UniProtKB-KW"/>
</dbReference>
<dbReference type="Pfam" id="PF00535">
    <property type="entry name" value="Glycos_transf_2"/>
    <property type="match status" value="2"/>
</dbReference>
<dbReference type="AlphaFoldDB" id="A0A7K3LQP6"/>
<comment type="caution">
    <text evidence="2">The sequence shown here is derived from an EMBL/GenBank/DDBJ whole genome shotgun (WGS) entry which is preliminary data.</text>
</comment>
<accession>A0A7K3LQP6</accession>
<evidence type="ECO:0000313" key="3">
    <source>
        <dbReference type="Proteomes" id="UP000466307"/>
    </source>
</evidence>
<keyword evidence="2" id="KW-0808">Transferase</keyword>
<protein>
    <submittedName>
        <fullName evidence="2">Glycosyltransferase</fullName>
    </submittedName>
</protein>
<evidence type="ECO:0000313" key="2">
    <source>
        <dbReference type="EMBL" id="NDK90520.1"/>
    </source>
</evidence>
<evidence type="ECO:0000259" key="1">
    <source>
        <dbReference type="Pfam" id="PF00535"/>
    </source>
</evidence>
<dbReference type="InterPro" id="IPR001173">
    <property type="entry name" value="Glyco_trans_2-like"/>
</dbReference>
<dbReference type="PANTHER" id="PTHR43685:SF3">
    <property type="entry name" value="SLR2126 PROTEIN"/>
    <property type="match status" value="1"/>
</dbReference>
<dbReference type="Proteomes" id="UP000466307">
    <property type="component" value="Unassembled WGS sequence"/>
</dbReference>